<name>A0ABP8YFQ4_9MICO</name>
<feature type="signal peptide" evidence="1">
    <location>
        <begin position="1"/>
        <end position="25"/>
    </location>
</feature>
<dbReference type="EMBL" id="BAABLO010000011">
    <property type="protein sequence ID" value="GAA4727738.1"/>
    <property type="molecule type" value="Genomic_DNA"/>
</dbReference>
<sequence>MKFRSMATAAAALALTVAVAPAAMANSFDDPVGGGGHVVYTDGTDTLCVSLPSSSSYDVLDITAAPVTAGRGPTLSFSVHAGGKTCKSLATAYEDSKYTYNGILAYDTVCRCGTRVGGEFYS</sequence>
<evidence type="ECO:0000256" key="1">
    <source>
        <dbReference type="SAM" id="SignalP"/>
    </source>
</evidence>
<accession>A0ABP8YFQ4</accession>
<comment type="caution">
    <text evidence="2">The sequence shown here is derived from an EMBL/GenBank/DDBJ whole genome shotgun (WGS) entry which is preliminary data.</text>
</comment>
<gene>
    <name evidence="2" type="ORF">GCM10025782_28040</name>
</gene>
<organism evidence="2 3">
    <name type="scientific">Pedococcus ginsenosidimutans</name>
    <dbReference type="NCBI Taxonomy" id="490570"/>
    <lineage>
        <taxon>Bacteria</taxon>
        <taxon>Bacillati</taxon>
        <taxon>Actinomycetota</taxon>
        <taxon>Actinomycetes</taxon>
        <taxon>Micrococcales</taxon>
        <taxon>Intrasporangiaceae</taxon>
        <taxon>Pedococcus</taxon>
    </lineage>
</organism>
<reference evidence="3" key="1">
    <citation type="journal article" date="2019" name="Int. J. Syst. Evol. Microbiol.">
        <title>The Global Catalogue of Microorganisms (GCM) 10K type strain sequencing project: providing services to taxonomists for standard genome sequencing and annotation.</title>
        <authorList>
            <consortium name="The Broad Institute Genomics Platform"/>
            <consortium name="The Broad Institute Genome Sequencing Center for Infectious Disease"/>
            <person name="Wu L."/>
            <person name="Ma J."/>
        </authorList>
    </citation>
    <scope>NUCLEOTIDE SEQUENCE [LARGE SCALE GENOMIC DNA]</scope>
    <source>
        <strain evidence="3">JCM 18961</strain>
    </source>
</reference>
<evidence type="ECO:0000313" key="2">
    <source>
        <dbReference type="EMBL" id="GAA4727738.1"/>
    </source>
</evidence>
<keyword evidence="3" id="KW-1185">Reference proteome</keyword>
<protein>
    <submittedName>
        <fullName evidence="2">Uncharacterized protein</fullName>
    </submittedName>
</protein>
<proteinExistence type="predicted"/>
<dbReference type="RefSeq" id="WP_345504225.1">
    <property type="nucleotide sequence ID" value="NZ_BAABLO010000011.1"/>
</dbReference>
<evidence type="ECO:0000313" key="3">
    <source>
        <dbReference type="Proteomes" id="UP001500556"/>
    </source>
</evidence>
<keyword evidence="1" id="KW-0732">Signal</keyword>
<feature type="chain" id="PRO_5045825495" evidence="1">
    <location>
        <begin position="26"/>
        <end position="122"/>
    </location>
</feature>
<dbReference type="Proteomes" id="UP001500556">
    <property type="component" value="Unassembled WGS sequence"/>
</dbReference>